<sequence length="265" mass="28481">MADEEKPVILLVHGAWHNPSHLWPLTSDLQAEGFTVLTPSLASTGFGDSIDTASHLDDARRLTEAARPHVERGRRVVGVAHSYGAIPLAHAMHGLTAKERAAAAAAGGPDGGEGGFTAAVFISPMPYFDTGVTALEASNGKWPGAWFFTPTDTRLELKMDAAPGAFYNDTPEPARSEATAQLGGQSTLPYRTVIERTPAGLDLPKTMVVCADDRIFPRDLQLLTAERWGCGQTVEVPSGHTPWLRAELRPRLVEAIKEAENGVRR</sequence>
<comment type="caution">
    <text evidence="1">The sequence shown here is derived from an EMBL/GenBank/DDBJ whole genome shotgun (WGS) entry which is preliminary data.</text>
</comment>
<dbReference type="Proteomes" id="UP001163324">
    <property type="component" value="Chromosome 4"/>
</dbReference>
<evidence type="ECO:0000313" key="1">
    <source>
        <dbReference type="EMBL" id="KAI9900372.1"/>
    </source>
</evidence>
<evidence type="ECO:0000313" key="2">
    <source>
        <dbReference type="Proteomes" id="UP001163324"/>
    </source>
</evidence>
<reference evidence="1" key="1">
    <citation type="submission" date="2022-10" db="EMBL/GenBank/DDBJ databases">
        <title>Complete Genome of Trichothecium roseum strain YXFP-22015, a Plant Pathogen Isolated from Citrus.</title>
        <authorList>
            <person name="Wang Y."/>
            <person name="Zhu L."/>
        </authorList>
    </citation>
    <scope>NUCLEOTIDE SEQUENCE</scope>
    <source>
        <strain evidence="1">YXFP-22015</strain>
    </source>
</reference>
<proteinExistence type="predicted"/>
<organism evidence="1 2">
    <name type="scientific">Trichothecium roseum</name>
    <dbReference type="NCBI Taxonomy" id="47278"/>
    <lineage>
        <taxon>Eukaryota</taxon>
        <taxon>Fungi</taxon>
        <taxon>Dikarya</taxon>
        <taxon>Ascomycota</taxon>
        <taxon>Pezizomycotina</taxon>
        <taxon>Sordariomycetes</taxon>
        <taxon>Hypocreomycetidae</taxon>
        <taxon>Hypocreales</taxon>
        <taxon>Hypocreales incertae sedis</taxon>
        <taxon>Trichothecium</taxon>
    </lineage>
</organism>
<gene>
    <name evidence="1" type="ORF">N3K66_004634</name>
</gene>
<accession>A0ACC0V2D0</accession>
<protein>
    <submittedName>
        <fullName evidence="1">Uncharacterized protein</fullName>
    </submittedName>
</protein>
<keyword evidence="2" id="KW-1185">Reference proteome</keyword>
<dbReference type="EMBL" id="CM047943">
    <property type="protein sequence ID" value="KAI9900372.1"/>
    <property type="molecule type" value="Genomic_DNA"/>
</dbReference>
<name>A0ACC0V2D0_9HYPO</name>